<evidence type="ECO:0000313" key="2">
    <source>
        <dbReference type="EMBL" id="JAD84775.1"/>
    </source>
</evidence>
<feature type="transmembrane region" description="Helical" evidence="1">
    <location>
        <begin position="6"/>
        <end position="29"/>
    </location>
</feature>
<evidence type="ECO:0000256" key="1">
    <source>
        <dbReference type="SAM" id="Phobius"/>
    </source>
</evidence>
<name>A0A0A9DGM1_ARUDO</name>
<organism evidence="2">
    <name type="scientific">Arundo donax</name>
    <name type="common">Giant reed</name>
    <name type="synonym">Donax arundinaceus</name>
    <dbReference type="NCBI Taxonomy" id="35708"/>
    <lineage>
        <taxon>Eukaryota</taxon>
        <taxon>Viridiplantae</taxon>
        <taxon>Streptophyta</taxon>
        <taxon>Embryophyta</taxon>
        <taxon>Tracheophyta</taxon>
        <taxon>Spermatophyta</taxon>
        <taxon>Magnoliopsida</taxon>
        <taxon>Liliopsida</taxon>
        <taxon>Poales</taxon>
        <taxon>Poaceae</taxon>
        <taxon>PACMAD clade</taxon>
        <taxon>Arundinoideae</taxon>
        <taxon>Arundineae</taxon>
        <taxon>Arundo</taxon>
    </lineage>
</organism>
<keyword evidence="1" id="KW-0812">Transmembrane</keyword>
<protein>
    <submittedName>
        <fullName evidence="2">Uncharacterized protein</fullName>
    </submittedName>
</protein>
<reference evidence="2" key="1">
    <citation type="submission" date="2014-09" db="EMBL/GenBank/DDBJ databases">
        <authorList>
            <person name="Magalhaes I.L.F."/>
            <person name="Oliveira U."/>
            <person name="Santos F.R."/>
            <person name="Vidigal T.H.D.A."/>
            <person name="Brescovit A.D."/>
            <person name="Santos A.J."/>
        </authorList>
    </citation>
    <scope>NUCLEOTIDE SEQUENCE</scope>
    <source>
        <tissue evidence="2">Shoot tissue taken approximately 20 cm above the soil surface</tissue>
    </source>
</reference>
<reference evidence="2" key="2">
    <citation type="journal article" date="2015" name="Data Brief">
        <title>Shoot transcriptome of the giant reed, Arundo donax.</title>
        <authorList>
            <person name="Barrero R.A."/>
            <person name="Guerrero F.D."/>
            <person name="Moolhuijzen P."/>
            <person name="Goolsby J.A."/>
            <person name="Tidwell J."/>
            <person name="Bellgard S.E."/>
            <person name="Bellgard M.I."/>
        </authorList>
    </citation>
    <scope>NUCLEOTIDE SEQUENCE</scope>
    <source>
        <tissue evidence="2">Shoot tissue taken approximately 20 cm above the soil surface</tissue>
    </source>
</reference>
<dbReference type="AlphaFoldDB" id="A0A0A9DGM1"/>
<dbReference type="EMBL" id="GBRH01213120">
    <property type="protein sequence ID" value="JAD84775.1"/>
    <property type="molecule type" value="Transcribed_RNA"/>
</dbReference>
<sequence>MASYFATLWIMISSSPLSFLLSPFVLFAFQVNRIWCLIMKPLVASRAWPLVEAPSVDETSRSCVLPGH</sequence>
<accession>A0A0A9DGM1</accession>
<keyword evidence="1" id="KW-0472">Membrane</keyword>
<proteinExistence type="predicted"/>
<keyword evidence="1" id="KW-1133">Transmembrane helix</keyword>